<dbReference type="EMBL" id="VIGC01000001">
    <property type="protein sequence ID" value="TQE97823.1"/>
    <property type="molecule type" value="Genomic_DNA"/>
</dbReference>
<accession>A0A540VNT2</accession>
<keyword evidence="8" id="KW-1185">Reference proteome</keyword>
<keyword evidence="5" id="KW-0812">Transmembrane</keyword>
<dbReference type="InParanoid" id="A0A540VNT2"/>
<evidence type="ECO:0000256" key="4">
    <source>
        <dbReference type="PROSITE-ProRule" id="PRU00433"/>
    </source>
</evidence>
<keyword evidence="5" id="KW-0472">Membrane</keyword>
<keyword evidence="2 4" id="KW-0479">Metal-binding</keyword>
<dbReference type="AlphaFoldDB" id="A0A540VNT2"/>
<dbReference type="PANTHER" id="PTHR33751:SF1">
    <property type="entry name" value="CBB3-TYPE CYTOCHROME C OXIDASE SUBUNIT FIXP"/>
    <property type="match status" value="1"/>
</dbReference>
<evidence type="ECO:0000256" key="2">
    <source>
        <dbReference type="ARBA" id="ARBA00022723"/>
    </source>
</evidence>
<dbReference type="Pfam" id="PF13442">
    <property type="entry name" value="Cytochrome_CBB3"/>
    <property type="match status" value="1"/>
</dbReference>
<organism evidence="7 8">
    <name type="scientific">Litorilinea aerophila</name>
    <dbReference type="NCBI Taxonomy" id="1204385"/>
    <lineage>
        <taxon>Bacteria</taxon>
        <taxon>Bacillati</taxon>
        <taxon>Chloroflexota</taxon>
        <taxon>Caldilineae</taxon>
        <taxon>Caldilineales</taxon>
        <taxon>Caldilineaceae</taxon>
        <taxon>Litorilinea</taxon>
    </lineage>
</organism>
<dbReference type="PANTHER" id="PTHR33751">
    <property type="entry name" value="CBB3-TYPE CYTOCHROME C OXIDASE SUBUNIT FIXP"/>
    <property type="match status" value="1"/>
</dbReference>
<evidence type="ECO:0000313" key="8">
    <source>
        <dbReference type="Proteomes" id="UP000317371"/>
    </source>
</evidence>
<dbReference type="Proteomes" id="UP000317371">
    <property type="component" value="Unassembled WGS sequence"/>
</dbReference>
<evidence type="ECO:0000256" key="1">
    <source>
        <dbReference type="ARBA" id="ARBA00022617"/>
    </source>
</evidence>
<dbReference type="InterPro" id="IPR009056">
    <property type="entry name" value="Cyt_c-like_dom"/>
</dbReference>
<dbReference type="Pfam" id="PF00034">
    <property type="entry name" value="Cytochrom_C"/>
    <property type="match status" value="1"/>
</dbReference>
<keyword evidence="3 4" id="KW-0408">Iron</keyword>
<comment type="caution">
    <text evidence="7">The sequence shown here is derived from an EMBL/GenBank/DDBJ whole genome shotgun (WGS) entry which is preliminary data.</text>
</comment>
<feature type="domain" description="Cytochrome c" evidence="6">
    <location>
        <begin position="73"/>
        <end position="161"/>
    </location>
</feature>
<gene>
    <name evidence="7" type="ORF">FKZ61_00115</name>
</gene>
<evidence type="ECO:0000259" key="6">
    <source>
        <dbReference type="PROSITE" id="PS51007"/>
    </source>
</evidence>
<dbReference type="SUPFAM" id="SSF46626">
    <property type="entry name" value="Cytochrome c"/>
    <property type="match status" value="2"/>
</dbReference>
<dbReference type="PROSITE" id="PS51007">
    <property type="entry name" value="CYTC"/>
    <property type="match status" value="2"/>
</dbReference>
<dbReference type="InterPro" id="IPR036909">
    <property type="entry name" value="Cyt_c-like_dom_sf"/>
</dbReference>
<reference evidence="7 8" key="1">
    <citation type="submission" date="2019-06" db="EMBL/GenBank/DDBJ databases">
        <title>Genome sequence of Litorilinea aerophila BAA-2444.</title>
        <authorList>
            <person name="Maclea K.S."/>
            <person name="Maurais E.G."/>
            <person name="Iannazzi L.C."/>
        </authorList>
    </citation>
    <scope>NUCLEOTIDE SEQUENCE [LARGE SCALE GENOMIC DNA]</scope>
    <source>
        <strain evidence="7 8">ATCC BAA-2444</strain>
    </source>
</reference>
<protein>
    <submittedName>
        <fullName evidence="7">C-type cytochrome</fullName>
    </submittedName>
</protein>
<dbReference type="GO" id="GO:0020037">
    <property type="term" value="F:heme binding"/>
    <property type="evidence" value="ECO:0007669"/>
    <property type="project" value="InterPro"/>
</dbReference>
<dbReference type="GO" id="GO:0009055">
    <property type="term" value="F:electron transfer activity"/>
    <property type="evidence" value="ECO:0007669"/>
    <property type="project" value="InterPro"/>
</dbReference>
<feature type="transmembrane region" description="Helical" evidence="5">
    <location>
        <begin position="28"/>
        <end position="47"/>
    </location>
</feature>
<keyword evidence="5" id="KW-1133">Transmembrane helix</keyword>
<sequence>MPSPLLHIRLDSICRHICRRVGLRHVRLLRIHLLPLIIAIAAMVSLIRPTAGQELPPSPQFDLAQVPPPVDRPMARLGQTLYLESCAPCHGEQGNGDGPTAADLPTPPTRFADPQAIWSLSPAELFFTTKFGRIDKLMPPWENRLTDEQIWQVVAYAWSLHTSQAEVAAGAELYAQSCAQCHGEQGRGDGPQASVDLPDFADPAYAMARSQAEWLAGWQSAHPEVGAGWSQAQQQQVLEYIRTFSYGPAWESPYRPGPGVIQGQVVAGTPDLTLSPNLTVTLRAFLGFEPVATFTTTVDDQGRFAFSDLAVGPEVVYLASASTAGITYSSPVLALTEEQPAQETTITLYATTDDPTGVRIDRAHWIIDFQPGALLVGQLITFGSENNRTFLGRRVDGVDVPVTASLFVPPGAEEISLENGVLGGRFRQVGNQIYDTVPIVPGTGTRQLVLRYRLPYQGTSLTLPQEFAYPVTALNLLVADLPQLEVQVEGLTGVGSQEFQGRTYRMWQADNLPATRLELDFQGLLPPGAVDPRQPQGNTGMGPVGTVPVLAPWMPWATGGLVGILLAGVLLWSWRRGRLGAPPQPDELRQRQMALLQHIARLDDRYALGELDQQTWQQQRARLKAELLAVATALEQNSLPDHSTP</sequence>
<keyword evidence="1 4" id="KW-0349">Heme</keyword>
<proteinExistence type="predicted"/>
<dbReference type="OrthoDB" id="9779283at2"/>
<evidence type="ECO:0000256" key="3">
    <source>
        <dbReference type="ARBA" id="ARBA00023004"/>
    </source>
</evidence>
<evidence type="ECO:0000256" key="5">
    <source>
        <dbReference type="SAM" id="Phobius"/>
    </source>
</evidence>
<feature type="transmembrane region" description="Helical" evidence="5">
    <location>
        <begin position="553"/>
        <end position="574"/>
    </location>
</feature>
<name>A0A540VNT2_9CHLR</name>
<dbReference type="Gene3D" id="1.10.760.10">
    <property type="entry name" value="Cytochrome c-like domain"/>
    <property type="match status" value="2"/>
</dbReference>
<dbReference type="GO" id="GO:0046872">
    <property type="term" value="F:metal ion binding"/>
    <property type="evidence" value="ECO:0007669"/>
    <property type="project" value="UniProtKB-KW"/>
</dbReference>
<dbReference type="InterPro" id="IPR050597">
    <property type="entry name" value="Cytochrome_c_Oxidase_Subunit"/>
</dbReference>
<feature type="domain" description="Cytochrome c" evidence="6">
    <location>
        <begin position="165"/>
        <end position="245"/>
    </location>
</feature>
<evidence type="ECO:0000313" key="7">
    <source>
        <dbReference type="EMBL" id="TQE97823.1"/>
    </source>
</evidence>